<accession>A0A6B0YTC9</accession>
<name>A0A6B0YTC9_9CHLR</name>
<sequence>MNIVHQAPIDPAVARELAKFCATNVSILDFTDEPVFVLGRVSSGWPTFLDPSNDVYPVY</sequence>
<proteinExistence type="predicted"/>
<reference evidence="1" key="1">
    <citation type="submission" date="2019-09" db="EMBL/GenBank/DDBJ databases">
        <title>Characterisation of the sponge microbiome using genome-centric metagenomics.</title>
        <authorList>
            <person name="Engelberts J.P."/>
            <person name="Robbins S.J."/>
            <person name="De Goeij J.M."/>
            <person name="Aranda M."/>
            <person name="Bell S.C."/>
            <person name="Webster N.S."/>
        </authorList>
    </citation>
    <scope>NUCLEOTIDE SEQUENCE</scope>
    <source>
        <strain evidence="1">SB0664_bin_27</strain>
    </source>
</reference>
<protein>
    <submittedName>
        <fullName evidence="1">Uncharacterized protein</fullName>
    </submittedName>
</protein>
<gene>
    <name evidence="1" type="ORF">F4Y42_07505</name>
</gene>
<evidence type="ECO:0000313" key="1">
    <source>
        <dbReference type="EMBL" id="MXY93279.1"/>
    </source>
</evidence>
<comment type="caution">
    <text evidence="1">The sequence shown here is derived from an EMBL/GenBank/DDBJ whole genome shotgun (WGS) entry which is preliminary data.</text>
</comment>
<organism evidence="1">
    <name type="scientific">Caldilineaceae bacterium SB0664_bin_27</name>
    <dbReference type="NCBI Taxonomy" id="2605260"/>
    <lineage>
        <taxon>Bacteria</taxon>
        <taxon>Bacillati</taxon>
        <taxon>Chloroflexota</taxon>
        <taxon>Caldilineae</taxon>
        <taxon>Caldilineales</taxon>
        <taxon>Caldilineaceae</taxon>
    </lineage>
</organism>
<dbReference type="AlphaFoldDB" id="A0A6B0YTC9"/>
<dbReference type="EMBL" id="VXRG01000065">
    <property type="protein sequence ID" value="MXY93279.1"/>
    <property type="molecule type" value="Genomic_DNA"/>
</dbReference>